<dbReference type="Proteomes" id="UP000680045">
    <property type="component" value="Unassembled WGS sequence"/>
</dbReference>
<evidence type="ECO:0000313" key="6">
    <source>
        <dbReference type="Proteomes" id="UP000680045"/>
    </source>
</evidence>
<feature type="domain" description="HTH lacI-type" evidence="4">
    <location>
        <begin position="2"/>
        <end position="56"/>
    </location>
</feature>
<dbReference type="InterPro" id="IPR000843">
    <property type="entry name" value="HTH_LacI"/>
</dbReference>
<dbReference type="PANTHER" id="PTHR30146">
    <property type="entry name" value="LACI-RELATED TRANSCRIPTIONAL REPRESSOR"/>
    <property type="match status" value="1"/>
</dbReference>
<organism evidence="5 6">
    <name type="scientific">Peribacillus frigoritolerans</name>
    <dbReference type="NCBI Taxonomy" id="450367"/>
    <lineage>
        <taxon>Bacteria</taxon>
        <taxon>Bacillati</taxon>
        <taxon>Bacillota</taxon>
        <taxon>Bacilli</taxon>
        <taxon>Bacillales</taxon>
        <taxon>Bacillaceae</taxon>
        <taxon>Peribacillus</taxon>
    </lineage>
</organism>
<proteinExistence type="predicted"/>
<dbReference type="PANTHER" id="PTHR30146:SF105">
    <property type="entry name" value="CATABOLITE CONTROL PROTEIN B"/>
    <property type="match status" value="1"/>
</dbReference>
<protein>
    <submittedName>
        <fullName evidence="5">LacI family DNA-binding transcriptional regulator</fullName>
    </submittedName>
</protein>
<dbReference type="SUPFAM" id="SSF47413">
    <property type="entry name" value="lambda repressor-like DNA-binding domains"/>
    <property type="match status" value="1"/>
</dbReference>
<reference evidence="5" key="1">
    <citation type="submission" date="2021-04" db="EMBL/GenBank/DDBJ databases">
        <title>Whole genome sequencing of Enterococci isolates from hospitalized patients.</title>
        <authorList>
            <person name="Ogoti B.M."/>
            <person name="Onyambu F.G."/>
        </authorList>
    </citation>
    <scope>NUCLEOTIDE SEQUENCE</scope>
    <source>
        <strain evidence="5">242</strain>
    </source>
</reference>
<dbReference type="GO" id="GO:0003700">
    <property type="term" value="F:DNA-binding transcription factor activity"/>
    <property type="evidence" value="ECO:0007669"/>
    <property type="project" value="TreeGrafter"/>
</dbReference>
<keyword evidence="2 5" id="KW-0238">DNA-binding</keyword>
<evidence type="ECO:0000256" key="1">
    <source>
        <dbReference type="ARBA" id="ARBA00023015"/>
    </source>
</evidence>
<dbReference type="PRINTS" id="PR00036">
    <property type="entry name" value="HTHLACI"/>
</dbReference>
<dbReference type="PROSITE" id="PS50932">
    <property type="entry name" value="HTH_LACI_2"/>
    <property type="match status" value="1"/>
</dbReference>
<sequence>MTNIKEIAQCAGVSVSTVSRVLNDHPYVSPDKRKSVLEAINRLNYTRNINAIHLSKGKPILSASSSPSTITHITGQSLTESQNRQMQLAVISSSFKQIMTGRKKSRLLICCK</sequence>
<dbReference type="Gene3D" id="1.10.260.40">
    <property type="entry name" value="lambda repressor-like DNA-binding domains"/>
    <property type="match status" value="1"/>
</dbReference>
<dbReference type="PROSITE" id="PS00356">
    <property type="entry name" value="HTH_LACI_1"/>
    <property type="match status" value="1"/>
</dbReference>
<dbReference type="GO" id="GO:0000976">
    <property type="term" value="F:transcription cis-regulatory region binding"/>
    <property type="evidence" value="ECO:0007669"/>
    <property type="project" value="TreeGrafter"/>
</dbReference>
<keyword evidence="3" id="KW-0804">Transcription</keyword>
<dbReference type="SMART" id="SM00354">
    <property type="entry name" value="HTH_LACI"/>
    <property type="match status" value="1"/>
</dbReference>
<accession>A0A941FJ75</accession>
<dbReference type="CDD" id="cd01392">
    <property type="entry name" value="HTH_LacI"/>
    <property type="match status" value="1"/>
</dbReference>
<evidence type="ECO:0000256" key="3">
    <source>
        <dbReference type="ARBA" id="ARBA00023163"/>
    </source>
</evidence>
<dbReference type="Pfam" id="PF00356">
    <property type="entry name" value="LacI"/>
    <property type="match status" value="1"/>
</dbReference>
<evidence type="ECO:0000313" key="5">
    <source>
        <dbReference type="EMBL" id="MBR8645728.1"/>
    </source>
</evidence>
<keyword evidence="1" id="KW-0805">Transcription regulation</keyword>
<comment type="caution">
    <text evidence="5">The sequence shown here is derived from an EMBL/GenBank/DDBJ whole genome shotgun (WGS) entry which is preliminary data.</text>
</comment>
<evidence type="ECO:0000259" key="4">
    <source>
        <dbReference type="PROSITE" id="PS50932"/>
    </source>
</evidence>
<dbReference type="AlphaFoldDB" id="A0A941FJ75"/>
<name>A0A941FJ75_9BACI</name>
<dbReference type="InterPro" id="IPR010982">
    <property type="entry name" value="Lambda_DNA-bd_dom_sf"/>
</dbReference>
<dbReference type="EMBL" id="JAGTPW010000048">
    <property type="protein sequence ID" value="MBR8645728.1"/>
    <property type="molecule type" value="Genomic_DNA"/>
</dbReference>
<gene>
    <name evidence="5" type="ORF">KEH51_22105</name>
</gene>
<evidence type="ECO:0000256" key="2">
    <source>
        <dbReference type="ARBA" id="ARBA00023125"/>
    </source>
</evidence>